<sequence length="72" mass="7873">MRRRGGGFRPWRRRGLNSKVGTSFLSRRHSGIGCDPPSCAVTHRDFELITIASSGRDPPSLEKVALPVAGLK</sequence>
<accession>A0A9N7V6A3</accession>
<dbReference type="Proteomes" id="UP001153269">
    <property type="component" value="Unassembled WGS sequence"/>
</dbReference>
<reference evidence="1" key="1">
    <citation type="submission" date="2020-03" db="EMBL/GenBank/DDBJ databases">
        <authorList>
            <person name="Weist P."/>
        </authorList>
    </citation>
    <scope>NUCLEOTIDE SEQUENCE</scope>
</reference>
<organism evidence="1 2">
    <name type="scientific">Pleuronectes platessa</name>
    <name type="common">European plaice</name>
    <dbReference type="NCBI Taxonomy" id="8262"/>
    <lineage>
        <taxon>Eukaryota</taxon>
        <taxon>Metazoa</taxon>
        <taxon>Chordata</taxon>
        <taxon>Craniata</taxon>
        <taxon>Vertebrata</taxon>
        <taxon>Euteleostomi</taxon>
        <taxon>Actinopterygii</taxon>
        <taxon>Neopterygii</taxon>
        <taxon>Teleostei</taxon>
        <taxon>Neoteleostei</taxon>
        <taxon>Acanthomorphata</taxon>
        <taxon>Carangaria</taxon>
        <taxon>Pleuronectiformes</taxon>
        <taxon>Pleuronectoidei</taxon>
        <taxon>Pleuronectidae</taxon>
        <taxon>Pleuronectes</taxon>
    </lineage>
</organism>
<keyword evidence="2" id="KW-1185">Reference proteome</keyword>
<comment type="caution">
    <text evidence="1">The sequence shown here is derived from an EMBL/GenBank/DDBJ whole genome shotgun (WGS) entry which is preliminary data.</text>
</comment>
<protein>
    <submittedName>
        <fullName evidence="1">Uncharacterized protein</fullName>
    </submittedName>
</protein>
<proteinExistence type="predicted"/>
<dbReference type="AlphaFoldDB" id="A0A9N7V6A3"/>
<name>A0A9N7V6A3_PLEPL</name>
<dbReference type="EMBL" id="CADEAL010003157">
    <property type="protein sequence ID" value="CAB1443673.1"/>
    <property type="molecule type" value="Genomic_DNA"/>
</dbReference>
<evidence type="ECO:0000313" key="1">
    <source>
        <dbReference type="EMBL" id="CAB1443673.1"/>
    </source>
</evidence>
<gene>
    <name evidence="1" type="ORF">PLEPLA_LOCUS31389</name>
</gene>
<evidence type="ECO:0000313" key="2">
    <source>
        <dbReference type="Proteomes" id="UP001153269"/>
    </source>
</evidence>